<evidence type="ECO:0000256" key="1">
    <source>
        <dbReference type="ARBA" id="ARBA00004651"/>
    </source>
</evidence>
<protein>
    <submittedName>
        <fullName evidence="10">MFS transporter</fullName>
    </submittedName>
    <submittedName>
        <fullName evidence="9">POT family proton-dependent oligopeptide transporter</fullName>
    </submittedName>
</protein>
<dbReference type="InterPro" id="IPR005279">
    <property type="entry name" value="Dipep/tripep_permease"/>
</dbReference>
<evidence type="ECO:0000256" key="7">
    <source>
        <dbReference type="ARBA" id="ARBA00023136"/>
    </source>
</evidence>
<keyword evidence="4 8" id="KW-0812">Transmembrane</keyword>
<organism evidence="9 11">
    <name type="scientific">Endobacter medicaginis</name>
    <dbReference type="NCBI Taxonomy" id="1181271"/>
    <lineage>
        <taxon>Bacteria</taxon>
        <taxon>Pseudomonadati</taxon>
        <taxon>Pseudomonadota</taxon>
        <taxon>Alphaproteobacteria</taxon>
        <taxon>Acetobacterales</taxon>
        <taxon>Acetobacteraceae</taxon>
        <taxon>Endobacter</taxon>
    </lineage>
</organism>
<feature type="transmembrane region" description="Helical" evidence="8">
    <location>
        <begin position="268"/>
        <end position="285"/>
    </location>
</feature>
<feature type="transmembrane region" description="Helical" evidence="8">
    <location>
        <begin position="237"/>
        <end position="256"/>
    </location>
</feature>
<dbReference type="EMBL" id="JACHXV010000009">
    <property type="protein sequence ID" value="MBB3174585.1"/>
    <property type="molecule type" value="Genomic_DNA"/>
</dbReference>
<feature type="transmembrane region" description="Helical" evidence="8">
    <location>
        <begin position="54"/>
        <end position="74"/>
    </location>
</feature>
<feature type="transmembrane region" description="Helical" evidence="8">
    <location>
        <begin position="83"/>
        <end position="100"/>
    </location>
</feature>
<comment type="subcellular location">
    <subcellularLocation>
        <location evidence="1">Cell membrane</location>
        <topology evidence="1">Multi-pass membrane protein</topology>
    </subcellularLocation>
</comment>
<feature type="transmembrane region" description="Helical" evidence="8">
    <location>
        <begin position="174"/>
        <end position="192"/>
    </location>
</feature>
<dbReference type="AlphaFoldDB" id="A0A839V172"/>
<evidence type="ECO:0000256" key="8">
    <source>
        <dbReference type="SAM" id="Phobius"/>
    </source>
</evidence>
<dbReference type="Gene3D" id="1.20.1250.20">
    <property type="entry name" value="MFS general substrate transporter like domains"/>
    <property type="match status" value="1"/>
</dbReference>
<evidence type="ECO:0000256" key="3">
    <source>
        <dbReference type="ARBA" id="ARBA00022475"/>
    </source>
</evidence>
<dbReference type="GO" id="GO:1904680">
    <property type="term" value="F:peptide transmembrane transporter activity"/>
    <property type="evidence" value="ECO:0007669"/>
    <property type="project" value="InterPro"/>
</dbReference>
<dbReference type="Proteomes" id="UP000557688">
    <property type="component" value="Unassembled WGS sequence"/>
</dbReference>
<accession>A0A839V172</accession>
<feature type="transmembrane region" description="Helical" evidence="8">
    <location>
        <begin position="16"/>
        <end position="42"/>
    </location>
</feature>
<dbReference type="SUPFAM" id="SSF103473">
    <property type="entry name" value="MFS general substrate transporter"/>
    <property type="match status" value="1"/>
</dbReference>
<dbReference type="CDD" id="cd17346">
    <property type="entry name" value="MFS_DtpA_like"/>
    <property type="match status" value="1"/>
</dbReference>
<dbReference type="GO" id="GO:0005886">
    <property type="term" value="C:plasma membrane"/>
    <property type="evidence" value="ECO:0007669"/>
    <property type="project" value="UniProtKB-SubCell"/>
</dbReference>
<dbReference type="PANTHER" id="PTHR23517">
    <property type="entry name" value="RESISTANCE PROTEIN MDTM, PUTATIVE-RELATED-RELATED"/>
    <property type="match status" value="1"/>
</dbReference>
<evidence type="ECO:0000256" key="6">
    <source>
        <dbReference type="ARBA" id="ARBA00022989"/>
    </source>
</evidence>
<dbReference type="Pfam" id="PF00854">
    <property type="entry name" value="PTR2"/>
    <property type="match status" value="1"/>
</dbReference>
<dbReference type="InterPro" id="IPR050171">
    <property type="entry name" value="MFS_Transporters"/>
</dbReference>
<keyword evidence="3" id="KW-1003">Cell membrane</keyword>
<dbReference type="InterPro" id="IPR000109">
    <property type="entry name" value="POT_fam"/>
</dbReference>
<keyword evidence="7 8" id="KW-0472">Membrane</keyword>
<feature type="transmembrane region" description="Helical" evidence="8">
    <location>
        <begin position="420"/>
        <end position="444"/>
    </location>
</feature>
<feature type="transmembrane region" description="Helical" evidence="8">
    <location>
        <begin position="350"/>
        <end position="371"/>
    </location>
</feature>
<dbReference type="Proteomes" id="UP000565205">
    <property type="component" value="Unassembled WGS sequence"/>
</dbReference>
<keyword evidence="2" id="KW-0813">Transport</keyword>
<evidence type="ECO:0000256" key="2">
    <source>
        <dbReference type="ARBA" id="ARBA00022448"/>
    </source>
</evidence>
<evidence type="ECO:0000313" key="12">
    <source>
        <dbReference type="Proteomes" id="UP000565205"/>
    </source>
</evidence>
<keyword evidence="11" id="KW-1185">Reference proteome</keyword>
<evidence type="ECO:0000313" key="10">
    <source>
        <dbReference type="EMBL" id="NVN30283.1"/>
    </source>
</evidence>
<dbReference type="RefSeq" id="WP_176623694.1">
    <property type="nucleotide sequence ID" value="NZ_JABXXQ010000127.1"/>
</dbReference>
<sequence length="507" mass="54851">MTHVLASERPARFRSFLVVLLIELWERFGYYGMQAVLLLYMVQRLGFPDSRSSLLWGAFAALTYASPAIGGWVGDQILGSRRTMLAGAATLMVGYALLAAPQSGTGQLYAAMAVIAVGNGLFKSNASNLVRRIYADDDAQLDAAFTLYYMAVNVGSTVSILLCPWLKDAFGWPAAFGVCALGLALGLLNYGLMHRRLAHIGSEPDARPLSVRHVGLVALGALAAMVAVAFVLQHPAVARACVYLAGLVVVAIWAIFFRRAAPRERAGLAVLYILTFETMLYFIFYQQQATSLTLFALRNVSGDFTLFGTTLWHFSAGQFQALNPIWIMLASPPLAWTYTRLARGGHTVTLATKFAIGMALVTCGFLIWWLSCLWSRTPLVSPWVMVAGYGAISVGELMVSGLGLAAAARYAPARVSAFMMGAYFTAVGISMYLGSWVATLASVPQTDVPDPAATLPIYGALFEHLFWFGVVCTAICIVLLPLTRVLDRRFLIRPEADFAPAPLPDAA</sequence>
<reference evidence="10 12" key="1">
    <citation type="submission" date="2020-06" db="EMBL/GenBank/DDBJ databases">
        <title>Description of novel acetic acid bacteria.</title>
        <authorList>
            <person name="Sombolestani A."/>
        </authorList>
    </citation>
    <scope>NUCLEOTIDE SEQUENCE [LARGE SCALE GENOMIC DNA]</scope>
    <source>
        <strain evidence="10 12">LMG 26838</strain>
    </source>
</reference>
<comment type="caution">
    <text evidence="9">The sequence shown here is derived from an EMBL/GenBank/DDBJ whole genome shotgun (WGS) entry which is preliminary data.</text>
</comment>
<keyword evidence="6 8" id="KW-1133">Transmembrane helix</keyword>
<dbReference type="InterPro" id="IPR036259">
    <property type="entry name" value="MFS_trans_sf"/>
</dbReference>
<feature type="transmembrane region" description="Helical" evidence="8">
    <location>
        <begin position="213"/>
        <end position="231"/>
    </location>
</feature>
<feature type="transmembrane region" description="Helical" evidence="8">
    <location>
        <begin position="143"/>
        <end position="162"/>
    </location>
</feature>
<evidence type="ECO:0000313" key="11">
    <source>
        <dbReference type="Proteomes" id="UP000557688"/>
    </source>
</evidence>
<keyword evidence="5" id="KW-0653">Protein transport</keyword>
<dbReference type="PANTHER" id="PTHR23517:SF15">
    <property type="entry name" value="PROTON-DEPENDENT OLIGOPEPTIDE FAMILY TRANSPORT PROTEIN"/>
    <property type="match status" value="1"/>
</dbReference>
<feature type="transmembrane region" description="Helical" evidence="8">
    <location>
        <begin position="106"/>
        <end position="122"/>
    </location>
</feature>
<evidence type="ECO:0000313" key="9">
    <source>
        <dbReference type="EMBL" id="MBB3174585.1"/>
    </source>
</evidence>
<dbReference type="GO" id="GO:0015833">
    <property type="term" value="P:peptide transport"/>
    <property type="evidence" value="ECO:0007669"/>
    <property type="project" value="UniProtKB-KW"/>
</dbReference>
<proteinExistence type="predicted"/>
<dbReference type="NCBIfam" id="TIGR00924">
    <property type="entry name" value="yjdL_sub1_fam"/>
    <property type="match status" value="1"/>
</dbReference>
<gene>
    <name evidence="9" type="ORF">FHR90_002430</name>
    <name evidence="10" type="ORF">HUK83_08045</name>
</gene>
<evidence type="ECO:0000256" key="4">
    <source>
        <dbReference type="ARBA" id="ARBA00022692"/>
    </source>
</evidence>
<dbReference type="EMBL" id="JABXXQ010000127">
    <property type="protein sequence ID" value="NVN30283.1"/>
    <property type="molecule type" value="Genomic_DNA"/>
</dbReference>
<feature type="transmembrane region" description="Helical" evidence="8">
    <location>
        <begin position="464"/>
        <end position="483"/>
    </location>
</feature>
<name>A0A839V172_9PROT</name>
<feature type="transmembrane region" description="Helical" evidence="8">
    <location>
        <begin position="383"/>
        <end position="408"/>
    </location>
</feature>
<reference evidence="9 11" key="2">
    <citation type="submission" date="2020-08" db="EMBL/GenBank/DDBJ databases">
        <title>Genomic Encyclopedia of Type Strains, Phase III (KMG-III): the genomes of soil and plant-associated and newly described type strains.</title>
        <authorList>
            <person name="Whitman W."/>
        </authorList>
    </citation>
    <scope>NUCLEOTIDE SEQUENCE [LARGE SCALE GENOMIC DNA]</scope>
    <source>
        <strain evidence="9 11">CECT 8088</strain>
    </source>
</reference>
<evidence type="ECO:0000256" key="5">
    <source>
        <dbReference type="ARBA" id="ARBA00022856"/>
    </source>
</evidence>
<feature type="transmembrane region" description="Helical" evidence="8">
    <location>
        <begin position="321"/>
        <end position="338"/>
    </location>
</feature>
<keyword evidence="5" id="KW-0571">Peptide transport</keyword>